<feature type="domain" description="Protein kinase" evidence="2">
    <location>
        <begin position="486"/>
        <end position="752"/>
    </location>
</feature>
<dbReference type="InterPro" id="IPR011009">
    <property type="entry name" value="Kinase-like_dom_sf"/>
</dbReference>
<name>A0A6P4YCN9_BRABE</name>
<dbReference type="InterPro" id="IPR027417">
    <property type="entry name" value="P-loop_NTPase"/>
</dbReference>
<keyword evidence="3" id="KW-1185">Reference proteome</keyword>
<dbReference type="CDD" id="cd00180">
    <property type="entry name" value="PKc"/>
    <property type="match status" value="1"/>
</dbReference>
<dbReference type="Proteomes" id="UP000515135">
    <property type="component" value="Unplaced"/>
</dbReference>
<dbReference type="PANTHER" id="PTHR26392:SF92">
    <property type="entry name" value="PROTEIN KINASE DOMAIN-CONTAINING PROTEIN"/>
    <property type="match status" value="1"/>
</dbReference>
<dbReference type="PANTHER" id="PTHR26392">
    <property type="entry name" value="MITOGEN-ACTIVATED PROTEIN KINASE KINASE KINASE 7-RELATED"/>
    <property type="match status" value="1"/>
</dbReference>
<evidence type="ECO:0000256" key="1">
    <source>
        <dbReference type="ARBA" id="ARBA00008171"/>
    </source>
</evidence>
<accession>A0A6P4YCN9</accession>
<dbReference type="Gene3D" id="1.10.510.10">
    <property type="entry name" value="Transferase(Phosphotransferase) domain 1"/>
    <property type="match status" value="1"/>
</dbReference>
<reference evidence="4" key="1">
    <citation type="submission" date="2025-08" db="UniProtKB">
        <authorList>
            <consortium name="RefSeq"/>
        </authorList>
    </citation>
    <scope>IDENTIFICATION</scope>
    <source>
        <tissue evidence="4">Gonad</tissue>
    </source>
</reference>
<dbReference type="GO" id="GO:0004672">
    <property type="term" value="F:protein kinase activity"/>
    <property type="evidence" value="ECO:0007669"/>
    <property type="project" value="InterPro"/>
</dbReference>
<dbReference type="KEGG" id="bbel:109462559"/>
<protein>
    <submittedName>
        <fullName evidence="4">Uncharacterized protein LOC109462559</fullName>
    </submittedName>
</protein>
<dbReference type="AlphaFoldDB" id="A0A6P4YCN9"/>
<dbReference type="InterPro" id="IPR001245">
    <property type="entry name" value="Ser-Thr/Tyr_kinase_cat_dom"/>
</dbReference>
<proteinExistence type="inferred from homology"/>
<organism evidence="3 4">
    <name type="scientific">Branchiostoma belcheri</name>
    <name type="common">Amphioxus</name>
    <dbReference type="NCBI Taxonomy" id="7741"/>
    <lineage>
        <taxon>Eukaryota</taxon>
        <taxon>Metazoa</taxon>
        <taxon>Chordata</taxon>
        <taxon>Cephalochordata</taxon>
        <taxon>Leptocardii</taxon>
        <taxon>Amphioxiformes</taxon>
        <taxon>Branchiostomatidae</taxon>
        <taxon>Branchiostoma</taxon>
    </lineage>
</organism>
<dbReference type="RefSeq" id="XP_019614676.1">
    <property type="nucleotide sequence ID" value="XM_019759117.1"/>
</dbReference>
<dbReference type="InterPro" id="IPR000719">
    <property type="entry name" value="Prot_kinase_dom"/>
</dbReference>
<dbReference type="OrthoDB" id="4062651at2759"/>
<gene>
    <name evidence="4" type="primary">LOC109462559</name>
</gene>
<dbReference type="GO" id="GO:0005524">
    <property type="term" value="F:ATP binding"/>
    <property type="evidence" value="ECO:0007669"/>
    <property type="project" value="InterPro"/>
</dbReference>
<comment type="similarity">
    <text evidence="1">Belongs to the protein kinase superfamily. TKL Ser/Thr protein kinase family. ROCO subfamily.</text>
</comment>
<sequence>MDEVVYDYLQEAFAFIYVINSSNAGGIQTDRLGRLMAVVNSKGQEQFDAKHQKGAAARAFSPQAAIFVCNKWDQVPQQEKEAVQKEQLRVLKRYWPGCTEDQVFQLSTLTAAKALHHDIMMDDFRLLLEGIEQLIPATLQNKLQVHYCWLEQFLSRILYKARALEANVASGKIKERQLLEREKRLKYAKSTGSTIIQDMKKKVEEKIKQGTKELGKLLGDPKTKEKVTSWSLADVPLGANYYQLDRMVQHEVLVRLEHLIMDWEEETGFFKATKSELEDMFHQALVKLENAIDSAETNVADDKTEDEVSNDNSAMHDVRARDVRLFIAQKATGVMSSLWVPLVFLKVLLQGPALRFVEIISMRENFKIAGKTTDQKDPKHQLAYLQRTSEKVLERFKDNSQLRKYVTTQMKQAQHVIESCERTVNEIIESNRQMVLQLRQDDRTSDEVKRALGQFKAAISHIHEDLCMFGAEHMRPFDYDAAQISIDEHPPIVSSYFSNIYKGKLNTKKVNAKVTVKSYVGTSEWSVRYMISEEKCLRGLQKSHIISFMGTSRAKHNGIPMLILEDMRQPIRKRFTSCKAHLPNPVVQRYLIDIAEGLKYLHKRGMVHLILSLDTVVEAADRKIKLTSACTPRCLKEPEDTDDLPKEYMYLSPKVLQGAVYDQAADMYSLGLMMWEMWNHKSISLPSTYTSITLDLLKTGVVKQNLPSPSMPAPAENWGHLMHSCLDSSIKIESYTYWLRAPKKQGPLETEV</sequence>
<dbReference type="SUPFAM" id="SSF56112">
    <property type="entry name" value="Protein kinase-like (PK-like)"/>
    <property type="match status" value="1"/>
</dbReference>
<evidence type="ECO:0000313" key="3">
    <source>
        <dbReference type="Proteomes" id="UP000515135"/>
    </source>
</evidence>
<evidence type="ECO:0000259" key="2">
    <source>
        <dbReference type="PROSITE" id="PS50011"/>
    </source>
</evidence>
<dbReference type="Pfam" id="PF07714">
    <property type="entry name" value="PK_Tyr_Ser-Thr"/>
    <property type="match status" value="1"/>
</dbReference>
<dbReference type="PROSITE" id="PS50011">
    <property type="entry name" value="PROTEIN_KINASE_DOM"/>
    <property type="match status" value="1"/>
</dbReference>
<dbReference type="GeneID" id="109462559"/>
<evidence type="ECO:0000313" key="4">
    <source>
        <dbReference type="RefSeq" id="XP_019614676.1"/>
    </source>
</evidence>
<dbReference type="Gene3D" id="3.40.50.300">
    <property type="entry name" value="P-loop containing nucleotide triphosphate hydrolases"/>
    <property type="match status" value="1"/>
</dbReference>